<proteinExistence type="predicted"/>
<feature type="transmembrane region" description="Helical" evidence="1">
    <location>
        <begin position="16"/>
        <end position="40"/>
    </location>
</feature>
<reference evidence="2" key="2">
    <citation type="journal article" date="2015" name="Fish Shellfish Immunol.">
        <title>Early steps in the European eel (Anguilla anguilla)-Vibrio vulnificus interaction in the gills: Role of the RtxA13 toxin.</title>
        <authorList>
            <person name="Callol A."/>
            <person name="Pajuelo D."/>
            <person name="Ebbesson L."/>
            <person name="Teles M."/>
            <person name="MacKenzie S."/>
            <person name="Amaro C."/>
        </authorList>
    </citation>
    <scope>NUCLEOTIDE SEQUENCE</scope>
</reference>
<name>A0A0E9R916_ANGAN</name>
<dbReference type="EMBL" id="GBXM01082921">
    <property type="protein sequence ID" value="JAH25656.1"/>
    <property type="molecule type" value="Transcribed_RNA"/>
</dbReference>
<dbReference type="AlphaFoldDB" id="A0A0E9R916"/>
<protein>
    <submittedName>
        <fullName evidence="2">Uncharacterized protein</fullName>
    </submittedName>
</protein>
<evidence type="ECO:0000256" key="1">
    <source>
        <dbReference type="SAM" id="Phobius"/>
    </source>
</evidence>
<keyword evidence="1" id="KW-0472">Membrane</keyword>
<sequence>MVDGLNWVCHNDKTRFFLFIYFFLNLHVILFCYSIFCLFLI</sequence>
<evidence type="ECO:0000313" key="2">
    <source>
        <dbReference type="EMBL" id="JAH25656.1"/>
    </source>
</evidence>
<reference evidence="2" key="1">
    <citation type="submission" date="2014-11" db="EMBL/GenBank/DDBJ databases">
        <authorList>
            <person name="Amaro Gonzalez C."/>
        </authorList>
    </citation>
    <scope>NUCLEOTIDE SEQUENCE</scope>
</reference>
<organism evidence="2">
    <name type="scientific">Anguilla anguilla</name>
    <name type="common">European freshwater eel</name>
    <name type="synonym">Muraena anguilla</name>
    <dbReference type="NCBI Taxonomy" id="7936"/>
    <lineage>
        <taxon>Eukaryota</taxon>
        <taxon>Metazoa</taxon>
        <taxon>Chordata</taxon>
        <taxon>Craniata</taxon>
        <taxon>Vertebrata</taxon>
        <taxon>Euteleostomi</taxon>
        <taxon>Actinopterygii</taxon>
        <taxon>Neopterygii</taxon>
        <taxon>Teleostei</taxon>
        <taxon>Anguilliformes</taxon>
        <taxon>Anguillidae</taxon>
        <taxon>Anguilla</taxon>
    </lineage>
</organism>
<keyword evidence="1" id="KW-1133">Transmembrane helix</keyword>
<accession>A0A0E9R916</accession>
<keyword evidence="1" id="KW-0812">Transmembrane</keyword>
<dbReference type="EMBL" id="GBXM01067589">
    <property type="protein sequence ID" value="JAH40988.1"/>
    <property type="molecule type" value="Transcribed_RNA"/>
</dbReference>